<reference evidence="1" key="1">
    <citation type="submission" date="2014-12" db="EMBL/GenBank/DDBJ databases">
        <title>The draft genome of the Tatumella morbirosei type strain, LMG23360T isolated from pineapple rot.</title>
        <authorList>
            <person name="Smits T.H."/>
            <person name="Palmer M."/>
            <person name="Venter S.N."/>
            <person name="Duffy B."/>
            <person name="Steenkamp E.T."/>
            <person name="Chan W.Y."/>
            <person name="Coutinho T.A."/>
            <person name="Coetzee M.P."/>
            <person name="De Maayer P."/>
        </authorList>
    </citation>
    <scope>NUCLEOTIDE SEQUENCE [LARGE SCALE GENOMIC DNA]</scope>
    <source>
        <strain evidence="1">LMG 23360</strain>
    </source>
</reference>
<proteinExistence type="predicted"/>
<dbReference type="RefSeq" id="WP_038018946.1">
    <property type="nucleotide sequence ID" value="NZ_JPKR02000004.1"/>
</dbReference>
<gene>
    <name evidence="1" type="ORF">HA49_08690</name>
</gene>
<name>A0A095TF21_9GAMM</name>
<evidence type="ECO:0000313" key="2">
    <source>
        <dbReference type="Proteomes" id="UP000029577"/>
    </source>
</evidence>
<keyword evidence="2" id="KW-1185">Reference proteome</keyword>
<evidence type="ECO:0000313" key="1">
    <source>
        <dbReference type="EMBL" id="KGD75292.1"/>
    </source>
</evidence>
<dbReference type="STRING" id="642227.HA49_08690"/>
<comment type="caution">
    <text evidence="1">The sequence shown here is derived from an EMBL/GenBank/DDBJ whole genome shotgun (WGS) entry which is preliminary data.</text>
</comment>
<dbReference type="AlphaFoldDB" id="A0A095TF21"/>
<organism evidence="1 2">
    <name type="scientific">Tatumella morbirosei</name>
    <dbReference type="NCBI Taxonomy" id="642227"/>
    <lineage>
        <taxon>Bacteria</taxon>
        <taxon>Pseudomonadati</taxon>
        <taxon>Pseudomonadota</taxon>
        <taxon>Gammaproteobacteria</taxon>
        <taxon>Enterobacterales</taxon>
        <taxon>Erwiniaceae</taxon>
        <taxon>Tatumella</taxon>
    </lineage>
</organism>
<dbReference type="OrthoDB" id="7284504at2"/>
<protein>
    <submittedName>
        <fullName evidence="1">Membrane protein</fullName>
    </submittedName>
</protein>
<dbReference type="eggNOG" id="COG0763">
    <property type="taxonomic scope" value="Bacteria"/>
</dbReference>
<dbReference type="Proteomes" id="UP000029577">
    <property type="component" value="Unassembled WGS sequence"/>
</dbReference>
<accession>A0A095TF21</accession>
<sequence>MKTLNLIFVCMVFSGGAYSQVRQSPEENTEIKYFTDIADNCDYLSGEWDSDLTKKRQREIEKQVDRYCSEVSRLKEKLKQKYKGHPDIESILNGYDFE</sequence>
<dbReference type="EMBL" id="JPKR02000004">
    <property type="protein sequence ID" value="KGD75292.1"/>
    <property type="molecule type" value="Genomic_DNA"/>
</dbReference>